<dbReference type="InterPro" id="IPR012337">
    <property type="entry name" value="RNaseH-like_sf"/>
</dbReference>
<dbReference type="InterPro" id="IPR036397">
    <property type="entry name" value="RNaseH_sf"/>
</dbReference>
<dbReference type="Pfam" id="PF00075">
    <property type="entry name" value="RNase_H"/>
    <property type="match status" value="1"/>
</dbReference>
<evidence type="ECO:0000313" key="3">
    <source>
        <dbReference type="Proteomes" id="UP000271974"/>
    </source>
</evidence>
<keyword evidence="3" id="KW-1185">Reference proteome</keyword>
<evidence type="ECO:0000259" key="1">
    <source>
        <dbReference type="PROSITE" id="PS50879"/>
    </source>
</evidence>
<protein>
    <recommendedName>
        <fullName evidence="1">RNase H type-1 domain-containing protein</fullName>
    </recommendedName>
</protein>
<comment type="caution">
    <text evidence="2">The sequence shown here is derived from an EMBL/GenBank/DDBJ whole genome shotgun (WGS) entry which is preliminary data.</text>
</comment>
<evidence type="ECO:0000313" key="2">
    <source>
        <dbReference type="EMBL" id="RUS68672.1"/>
    </source>
</evidence>
<dbReference type="GO" id="GO:0003676">
    <property type="term" value="F:nucleic acid binding"/>
    <property type="evidence" value="ECO:0007669"/>
    <property type="project" value="InterPro"/>
</dbReference>
<dbReference type="OrthoDB" id="6158766at2759"/>
<dbReference type="GO" id="GO:0004523">
    <property type="term" value="F:RNA-DNA hybrid ribonuclease activity"/>
    <property type="evidence" value="ECO:0007669"/>
    <property type="project" value="InterPro"/>
</dbReference>
<dbReference type="STRING" id="188477.A0A3S1APZ9"/>
<name>A0A3S1APZ9_ELYCH</name>
<feature type="domain" description="RNase H type-1" evidence="1">
    <location>
        <begin position="161"/>
        <end position="293"/>
    </location>
</feature>
<dbReference type="PROSITE" id="PS50879">
    <property type="entry name" value="RNASE_H_1"/>
    <property type="match status" value="1"/>
</dbReference>
<reference evidence="2 3" key="1">
    <citation type="submission" date="2019-01" db="EMBL/GenBank/DDBJ databases">
        <title>A draft genome assembly of the solar-powered sea slug Elysia chlorotica.</title>
        <authorList>
            <person name="Cai H."/>
            <person name="Li Q."/>
            <person name="Fang X."/>
            <person name="Li J."/>
            <person name="Curtis N.E."/>
            <person name="Altenburger A."/>
            <person name="Shibata T."/>
            <person name="Feng M."/>
            <person name="Maeda T."/>
            <person name="Schwartz J.A."/>
            <person name="Shigenobu S."/>
            <person name="Lundholm N."/>
            <person name="Nishiyama T."/>
            <person name="Yang H."/>
            <person name="Hasebe M."/>
            <person name="Li S."/>
            <person name="Pierce S.K."/>
            <person name="Wang J."/>
        </authorList>
    </citation>
    <scope>NUCLEOTIDE SEQUENCE [LARGE SCALE GENOMIC DNA]</scope>
    <source>
        <strain evidence="2">EC2010</strain>
        <tissue evidence="2">Whole organism of an adult</tissue>
    </source>
</reference>
<sequence>MGHYGSIVYGSAKKHILKTLDPIHHQGLRIALGAFRTSPVQSLYAESGEPSLEHRRLKLSLNYAAKLNSIPENPGFESLTDSSPIEFFETKKSGPSLGARLQNHLEKIETKYENIDNVKVRKPPPWEQYNVKFDTSLTEFEKGNTNALVLQKEFLNLKEQYNEHYEIYTDGSKQDHKVAAAFFLLDDPGDSVSTRLRDYSSVFSAELEAILMAIKMVKSKLSRRKRHFAVFVDSLSALQALENRHFKNKNVRRIFNIIRTLPQRVSITFIWTPAHVGIKGNETVDQHAKDALSKRETKELDLVTLKRARRRWLRNSIESPTPGIIFVRKRNDKKRNNTFVLTCDSTSPPTCLKVGYSTFKVTPYIPRPMRCFKCHRFGHSRTTCRCTVVRCRCGKGGHAGKD</sequence>
<dbReference type="Gene3D" id="3.30.420.10">
    <property type="entry name" value="Ribonuclease H-like superfamily/Ribonuclease H"/>
    <property type="match status" value="1"/>
</dbReference>
<dbReference type="CDD" id="cd09276">
    <property type="entry name" value="Rnase_HI_RT_non_LTR"/>
    <property type="match status" value="1"/>
</dbReference>
<dbReference type="Proteomes" id="UP000271974">
    <property type="component" value="Unassembled WGS sequence"/>
</dbReference>
<dbReference type="SUPFAM" id="SSF53098">
    <property type="entry name" value="Ribonuclease H-like"/>
    <property type="match status" value="1"/>
</dbReference>
<accession>A0A3S1APZ9</accession>
<organism evidence="2 3">
    <name type="scientific">Elysia chlorotica</name>
    <name type="common">Eastern emerald elysia</name>
    <name type="synonym">Sea slug</name>
    <dbReference type="NCBI Taxonomy" id="188477"/>
    <lineage>
        <taxon>Eukaryota</taxon>
        <taxon>Metazoa</taxon>
        <taxon>Spiralia</taxon>
        <taxon>Lophotrochozoa</taxon>
        <taxon>Mollusca</taxon>
        <taxon>Gastropoda</taxon>
        <taxon>Heterobranchia</taxon>
        <taxon>Euthyneura</taxon>
        <taxon>Panpulmonata</taxon>
        <taxon>Sacoglossa</taxon>
        <taxon>Placobranchoidea</taxon>
        <taxon>Plakobranchidae</taxon>
        <taxon>Elysia</taxon>
    </lineage>
</organism>
<proteinExistence type="predicted"/>
<dbReference type="AlphaFoldDB" id="A0A3S1APZ9"/>
<dbReference type="EMBL" id="RQTK01002119">
    <property type="protein sequence ID" value="RUS68672.1"/>
    <property type="molecule type" value="Genomic_DNA"/>
</dbReference>
<gene>
    <name evidence="2" type="ORF">EGW08_023566</name>
</gene>
<dbReference type="InterPro" id="IPR002156">
    <property type="entry name" value="RNaseH_domain"/>
</dbReference>